<feature type="compositionally biased region" description="Basic and acidic residues" evidence="5">
    <location>
        <begin position="462"/>
        <end position="471"/>
    </location>
</feature>
<evidence type="ECO:0000256" key="3">
    <source>
        <dbReference type="ARBA" id="ARBA00022801"/>
    </source>
</evidence>
<dbReference type="Pfam" id="PF24827">
    <property type="entry name" value="AstE_AspA_cat"/>
    <property type="match status" value="1"/>
</dbReference>
<evidence type="ECO:0000256" key="5">
    <source>
        <dbReference type="SAM" id="MobiDB-lite"/>
    </source>
</evidence>
<evidence type="ECO:0000256" key="4">
    <source>
        <dbReference type="ARBA" id="ARBA00022833"/>
    </source>
</evidence>
<protein>
    <submittedName>
        <fullName evidence="8">Succinylglutamate desuccinylase</fullName>
    </submittedName>
</protein>
<accession>A0ABX1GD10</accession>
<evidence type="ECO:0000313" key="9">
    <source>
        <dbReference type="Proteomes" id="UP000765845"/>
    </source>
</evidence>
<dbReference type="InterPro" id="IPR055438">
    <property type="entry name" value="AstE_AspA_cat"/>
</dbReference>
<keyword evidence="4" id="KW-0862">Zinc</keyword>
<keyword evidence="6" id="KW-0732">Signal</keyword>
<dbReference type="SUPFAM" id="SSF53187">
    <property type="entry name" value="Zn-dependent exopeptidases"/>
    <property type="match status" value="1"/>
</dbReference>
<evidence type="ECO:0000256" key="6">
    <source>
        <dbReference type="SAM" id="SignalP"/>
    </source>
</evidence>
<evidence type="ECO:0000259" key="7">
    <source>
        <dbReference type="Pfam" id="PF24827"/>
    </source>
</evidence>
<feature type="compositionally biased region" description="Basic and acidic residues" evidence="5">
    <location>
        <begin position="416"/>
        <end position="447"/>
    </location>
</feature>
<comment type="caution">
    <text evidence="8">The sequence shown here is derived from an EMBL/GenBank/DDBJ whole genome shotgun (WGS) entry which is preliminary data.</text>
</comment>
<dbReference type="RefSeq" id="WP_168448814.1">
    <property type="nucleotide sequence ID" value="NZ_JAAWWK010000001.1"/>
</dbReference>
<evidence type="ECO:0000256" key="2">
    <source>
        <dbReference type="ARBA" id="ARBA00022723"/>
    </source>
</evidence>
<dbReference type="PANTHER" id="PTHR37326:SF2">
    <property type="entry name" value="SUCCINYLGLUTAMATE DESUCCINYLASE_ASPARTOACYLASE FAMILY PROTEIN"/>
    <property type="match status" value="1"/>
</dbReference>
<name>A0ABX1GD10_9GAMM</name>
<organism evidence="8 9">
    <name type="scientific">Spongiibacter thalassae</name>
    <dbReference type="NCBI Taxonomy" id="2721624"/>
    <lineage>
        <taxon>Bacteria</taxon>
        <taxon>Pseudomonadati</taxon>
        <taxon>Pseudomonadota</taxon>
        <taxon>Gammaproteobacteria</taxon>
        <taxon>Cellvibrionales</taxon>
        <taxon>Spongiibacteraceae</taxon>
        <taxon>Spongiibacter</taxon>
    </lineage>
</organism>
<feature type="region of interest" description="Disordered" evidence="5">
    <location>
        <begin position="407"/>
        <end position="496"/>
    </location>
</feature>
<feature type="domain" description="Succinylglutamate desuccinylase/Aspartoacylase catalytic" evidence="7">
    <location>
        <begin position="107"/>
        <end position="287"/>
    </location>
</feature>
<keyword evidence="2" id="KW-0479">Metal-binding</keyword>
<feature type="signal peptide" evidence="6">
    <location>
        <begin position="1"/>
        <end position="24"/>
    </location>
</feature>
<dbReference type="CDD" id="cd06251">
    <property type="entry name" value="M14_ASTE_ASPA-like"/>
    <property type="match status" value="1"/>
</dbReference>
<dbReference type="PANTHER" id="PTHR37326">
    <property type="entry name" value="BLL3975 PROTEIN"/>
    <property type="match status" value="1"/>
</dbReference>
<dbReference type="Proteomes" id="UP000765845">
    <property type="component" value="Unassembled WGS sequence"/>
</dbReference>
<dbReference type="InterPro" id="IPR053138">
    <property type="entry name" value="N-alpha-Ac-DABA_deacetylase"/>
</dbReference>
<sequence>MRGRILPALTILLLQLCLPSVAGAEEQSSQSLSETPNGKLVTPRQRRAASVLENYSNGSDSDPSVALTLLGHEVARGSFQRLYWTAGQAVAGLAMPTPVLVAAGVNPGPTLCLTAAVHGDELNGVETIRRVMFSLESDKLNGVVIGVPIVNMHGFLRTSRYLPDRRDLNRYFPGDEKGSSAARIAHSFFNEIISHCDRLIDIHTGSFHRSNLTQLRSDLGKESVMQFSKMFHDVMVLDGAGAAGTLRRAAVDAGIPAVTMEAGEPLRLQLPEVNQSVNGIRAVMHHLKMIDDKPARAPKQSVFYRSTWLRADQSGVFLSEAELGQKVKKGDILGTVTDPITNRNSVIRSNVDGQIIGMALNQMVMPGFAAYHIGITTDQKKVAAEKVADSVVAEALEPVKESLKEVAREAAQSAAERSDDPKQVSKAAREAVKEATKDTSRLMKDSPEAGSGEPPATEPDDAAARPAKDRPAPVSERTSPAEKPAVGRQEADEHPE</sequence>
<feature type="chain" id="PRO_5047190072" evidence="6">
    <location>
        <begin position="25"/>
        <end position="496"/>
    </location>
</feature>
<keyword evidence="3" id="KW-0378">Hydrolase</keyword>
<dbReference type="EMBL" id="JAAWWK010000001">
    <property type="protein sequence ID" value="NKI16287.1"/>
    <property type="molecule type" value="Genomic_DNA"/>
</dbReference>
<reference evidence="8 9" key="1">
    <citation type="submission" date="2020-04" db="EMBL/GenBank/DDBJ databases">
        <authorList>
            <person name="Yoon J."/>
        </authorList>
    </citation>
    <scope>NUCLEOTIDE SEQUENCE [LARGE SCALE GENOMIC DNA]</scope>
    <source>
        <strain evidence="8 9">KMU-166</strain>
    </source>
</reference>
<gene>
    <name evidence="8" type="ORF">HCU74_02525</name>
</gene>
<dbReference type="Gene3D" id="3.40.630.10">
    <property type="entry name" value="Zn peptidases"/>
    <property type="match status" value="1"/>
</dbReference>
<evidence type="ECO:0000313" key="8">
    <source>
        <dbReference type="EMBL" id="NKI16287.1"/>
    </source>
</evidence>
<proteinExistence type="predicted"/>
<comment type="cofactor">
    <cofactor evidence="1">
        <name>Zn(2+)</name>
        <dbReference type="ChEBI" id="CHEBI:29105"/>
    </cofactor>
</comment>
<evidence type="ECO:0000256" key="1">
    <source>
        <dbReference type="ARBA" id="ARBA00001947"/>
    </source>
</evidence>
<keyword evidence="9" id="KW-1185">Reference proteome</keyword>